<dbReference type="Gene3D" id="1.20.1280.50">
    <property type="match status" value="1"/>
</dbReference>
<evidence type="ECO:0000313" key="4">
    <source>
        <dbReference type="Proteomes" id="UP000634136"/>
    </source>
</evidence>
<gene>
    <name evidence="3" type="ORF">G2W53_034706</name>
</gene>
<dbReference type="OrthoDB" id="591557at2759"/>
<organism evidence="3 4">
    <name type="scientific">Senna tora</name>
    <dbReference type="NCBI Taxonomy" id="362788"/>
    <lineage>
        <taxon>Eukaryota</taxon>
        <taxon>Viridiplantae</taxon>
        <taxon>Streptophyta</taxon>
        <taxon>Embryophyta</taxon>
        <taxon>Tracheophyta</taxon>
        <taxon>Spermatophyta</taxon>
        <taxon>Magnoliopsida</taxon>
        <taxon>eudicotyledons</taxon>
        <taxon>Gunneridae</taxon>
        <taxon>Pentapetalae</taxon>
        <taxon>rosids</taxon>
        <taxon>fabids</taxon>
        <taxon>Fabales</taxon>
        <taxon>Fabaceae</taxon>
        <taxon>Caesalpinioideae</taxon>
        <taxon>Cassia clade</taxon>
        <taxon>Senna</taxon>
    </lineage>
</organism>
<dbReference type="Pfam" id="PF00646">
    <property type="entry name" value="F-box"/>
    <property type="match status" value="1"/>
</dbReference>
<dbReference type="EMBL" id="JAAIUW010000010">
    <property type="protein sequence ID" value="KAF7813730.1"/>
    <property type="molecule type" value="Genomic_DNA"/>
</dbReference>
<accession>A0A834T124</accession>
<reference evidence="3" key="1">
    <citation type="submission" date="2020-09" db="EMBL/GenBank/DDBJ databases">
        <title>Genome-Enabled Discovery of Anthraquinone Biosynthesis in Senna tora.</title>
        <authorList>
            <person name="Kang S.-H."/>
            <person name="Pandey R.P."/>
            <person name="Lee C.-M."/>
            <person name="Sim J.-S."/>
            <person name="Jeong J.-T."/>
            <person name="Choi B.-S."/>
            <person name="Jung M."/>
            <person name="Ginzburg D."/>
            <person name="Zhao K."/>
            <person name="Won S.Y."/>
            <person name="Oh T.-J."/>
            <person name="Yu Y."/>
            <person name="Kim N.-H."/>
            <person name="Lee O.R."/>
            <person name="Lee T.-H."/>
            <person name="Bashyal P."/>
            <person name="Kim T.-S."/>
            <person name="Lee W.-H."/>
            <person name="Kawkins C."/>
            <person name="Kim C.-K."/>
            <person name="Kim J.S."/>
            <person name="Ahn B.O."/>
            <person name="Rhee S.Y."/>
            <person name="Sohng J.K."/>
        </authorList>
    </citation>
    <scope>NUCLEOTIDE SEQUENCE</scope>
    <source>
        <tissue evidence="3">Leaf</tissue>
    </source>
</reference>
<dbReference type="InterPro" id="IPR017451">
    <property type="entry name" value="F-box-assoc_interact_dom"/>
</dbReference>
<keyword evidence="4" id="KW-1185">Reference proteome</keyword>
<dbReference type="Pfam" id="PF07734">
    <property type="entry name" value="FBA_1"/>
    <property type="match status" value="1"/>
</dbReference>
<name>A0A834T124_9FABA</name>
<dbReference type="AlphaFoldDB" id="A0A834T124"/>
<evidence type="ECO:0000259" key="2">
    <source>
        <dbReference type="PROSITE" id="PS50181"/>
    </source>
</evidence>
<dbReference type="Pfam" id="PF08268">
    <property type="entry name" value="FBA_3"/>
    <property type="match status" value="1"/>
</dbReference>
<dbReference type="SMART" id="SM00256">
    <property type="entry name" value="FBOX"/>
    <property type="match status" value="2"/>
</dbReference>
<dbReference type="PANTHER" id="PTHR31672:SF13">
    <property type="entry name" value="F-BOX PROTEIN CPR30-LIKE"/>
    <property type="match status" value="1"/>
</dbReference>
<dbReference type="Proteomes" id="UP000634136">
    <property type="component" value="Unassembled WGS sequence"/>
</dbReference>
<dbReference type="CDD" id="cd22157">
    <property type="entry name" value="F-box_AtFBW1-like"/>
    <property type="match status" value="1"/>
</dbReference>
<keyword evidence="1" id="KW-1133">Transmembrane helix</keyword>
<evidence type="ECO:0000256" key="1">
    <source>
        <dbReference type="SAM" id="Phobius"/>
    </source>
</evidence>
<dbReference type="InterPro" id="IPR013187">
    <property type="entry name" value="F-box-assoc_dom_typ3"/>
</dbReference>
<dbReference type="InterPro" id="IPR036047">
    <property type="entry name" value="F-box-like_dom_sf"/>
</dbReference>
<evidence type="ECO:0000313" key="3">
    <source>
        <dbReference type="EMBL" id="KAF7813730.1"/>
    </source>
</evidence>
<dbReference type="NCBIfam" id="TIGR01640">
    <property type="entry name" value="F_box_assoc_1"/>
    <property type="match status" value="2"/>
</dbReference>
<dbReference type="PANTHER" id="PTHR31672">
    <property type="entry name" value="BNACNNG10540D PROTEIN"/>
    <property type="match status" value="1"/>
</dbReference>
<keyword evidence="1" id="KW-0812">Transmembrane</keyword>
<dbReference type="InterPro" id="IPR050796">
    <property type="entry name" value="SCF_F-box_component"/>
</dbReference>
<dbReference type="InterPro" id="IPR001810">
    <property type="entry name" value="F-box_dom"/>
</dbReference>
<sequence>MEILPEDLIVEIFLRLPPKSLVRFRGFLFLNLNYGNQSVIWNPVTCVVQQIPPNPFWFGPIFYGFGYDAATDDYLIVLAIVSNEYNVSVRGIHVEIFSVRTNSWNKLNCNFPYIAPLDPHCSDEAAGSLLDGALHWLVFRLGRATIIAFDLTERNFRRVPMPDDIRNRTCYLKLKVLGGFLSLIAENDGYQHEIWVMREYGVKSSWARNITLCLPGFNPAFVSPICFTKDGEVIVVYRAGILVRCDDKGQVIEEFCLPDLHVFGAAKADASVYTESLFALPNGHGKIHTSKPFTSRDQLPHRQKQGSFFSALNLHSFILINTVTIMTYFAEELLLNIFLRLPVKSLLRFKSVSKLWHSLISDPHFANSHFQRSPFLSDRLLHIADSQVRSIDFHSSLSAVLHLNCPIIPPPPSLQIWGSCKGFVVVHNTDYFFVWNPSTGSYKQLTSFPMPSLSVPFIHGFGYDVSNDDYLLVLAARELRYAQFFSIKANSWKEIEGSTNFSYCNAVIESSIGSFLNGAIHWLVFGPHATTTDHVVLAFDVTERNFHEIPLGDNIKWIFGFSYFGIIGGCLGLCEFGAFTANIWLMKEYGVKSSWTKSFVVSLDNFTSPANYFCPIDLTQSGEIVGSDGITGYLRLNDKGEVLERRTYSNHWCKAVTYTETLLSLPCSNEEVGDSQH</sequence>
<keyword evidence="1" id="KW-0472">Membrane</keyword>
<feature type="domain" description="F-box" evidence="2">
    <location>
        <begin position="323"/>
        <end position="373"/>
    </location>
</feature>
<comment type="caution">
    <text evidence="3">The sequence shown here is derived from an EMBL/GenBank/DDBJ whole genome shotgun (WGS) entry which is preliminary data.</text>
</comment>
<protein>
    <submittedName>
        <fullName evidence="3">F-box/kelch-repeat protein</fullName>
    </submittedName>
</protein>
<proteinExistence type="predicted"/>
<dbReference type="InterPro" id="IPR006527">
    <property type="entry name" value="F-box-assoc_dom_typ1"/>
</dbReference>
<feature type="transmembrane region" description="Helical" evidence="1">
    <location>
        <begin position="557"/>
        <end position="585"/>
    </location>
</feature>
<dbReference type="PROSITE" id="PS50181">
    <property type="entry name" value="FBOX"/>
    <property type="match status" value="1"/>
</dbReference>
<dbReference type="SUPFAM" id="SSF81383">
    <property type="entry name" value="F-box domain"/>
    <property type="match status" value="2"/>
</dbReference>